<dbReference type="SUPFAM" id="SSF55874">
    <property type="entry name" value="ATPase domain of HSP90 chaperone/DNA topoisomerase II/histidine kinase"/>
    <property type="match status" value="1"/>
</dbReference>
<dbReference type="Gene3D" id="3.30.450.20">
    <property type="entry name" value="PAS domain"/>
    <property type="match status" value="2"/>
</dbReference>
<feature type="domain" description="PAS" evidence="2">
    <location>
        <begin position="25"/>
        <end position="95"/>
    </location>
</feature>
<dbReference type="PANTHER" id="PTHR43065">
    <property type="entry name" value="SENSOR HISTIDINE KINASE"/>
    <property type="match status" value="1"/>
</dbReference>
<dbReference type="SMART" id="SM00086">
    <property type="entry name" value="PAC"/>
    <property type="match status" value="2"/>
</dbReference>
<dbReference type="Pfam" id="PF02518">
    <property type="entry name" value="HATPase_c"/>
    <property type="match status" value="1"/>
</dbReference>
<dbReference type="Proteomes" id="UP000319894">
    <property type="component" value="Unassembled WGS sequence"/>
</dbReference>
<dbReference type="CDD" id="cd00130">
    <property type="entry name" value="PAS"/>
    <property type="match status" value="1"/>
</dbReference>
<dbReference type="InterPro" id="IPR004358">
    <property type="entry name" value="Sig_transdc_His_kin-like_C"/>
</dbReference>
<accession>A0A554MX02</accession>
<dbReference type="OrthoDB" id="230688at2157"/>
<dbReference type="InterPro" id="IPR035965">
    <property type="entry name" value="PAS-like_dom_sf"/>
</dbReference>
<evidence type="ECO:0000313" key="3">
    <source>
        <dbReference type="EMBL" id="TSD09655.1"/>
    </source>
</evidence>
<protein>
    <recommendedName>
        <fullName evidence="5">PAS domain S-box-containing protein</fullName>
    </recommendedName>
</protein>
<feature type="domain" description="PAS" evidence="2">
    <location>
        <begin position="141"/>
        <end position="186"/>
    </location>
</feature>
<sequence>MTPAEDGVPETRASGSDAAEFDGYQEIEMDAVAELGVDYAFRLEPDGTVAAVTGGVERLTGESESTVVGTSFERYITDPDLEDAFEAFHAVLSGETVRGITLRFSRDEPLWAEMNAEPVTRDGEVVAVRGAVREATERRRALEQHSAAMRGAIDGMALLDDNGHYLFLNEAHAELYGYDRQELVGEHWSRLYDGTEHRRLAEEAMPAVRTVGSWRGEAEGRRRDGSTFRQDLSLAALDDGFVCVVRDVTDRHQRQQLIDVLDRVLRHNLRNDMNVVLGEAGAIGRAGDGDAARAAGRIRERARNLLEISDTARAVREVVASDGDPNATDLRAVARRECRLLDDADADVTMDVGGRPVPVACTGLRHAVAELVENVLEHACQAAEATEGTADGSVARVSVARTDDDGATMGLLRVADDGPGLPTMERLTLEEGRETPLRHGQGLGLWLVNWVVTRAGGELSVGERDGGGTVVEVRLPLADGAMADQTA</sequence>
<dbReference type="SUPFAM" id="SSF55785">
    <property type="entry name" value="PYP-like sensor domain (PAS domain)"/>
    <property type="match status" value="2"/>
</dbReference>
<dbReference type="PRINTS" id="PR00344">
    <property type="entry name" value="BCTRLSENSOR"/>
</dbReference>
<dbReference type="GO" id="GO:0016772">
    <property type="term" value="F:transferase activity, transferring phosphorus-containing groups"/>
    <property type="evidence" value="ECO:0007669"/>
    <property type="project" value="InterPro"/>
</dbReference>
<dbReference type="InterPro" id="IPR013656">
    <property type="entry name" value="PAS_4"/>
</dbReference>
<evidence type="ECO:0008006" key="5">
    <source>
        <dbReference type="Google" id="ProtNLM"/>
    </source>
</evidence>
<gene>
    <name evidence="3" type="ORF">DP107_14870</name>
</gene>
<dbReference type="AlphaFoldDB" id="A0A554MX02"/>
<dbReference type="InParanoid" id="A0A554MX02"/>
<comment type="caution">
    <text evidence="3">The sequence shown here is derived from an EMBL/GenBank/DDBJ whole genome shotgun (WGS) entry which is preliminary data.</text>
</comment>
<dbReference type="Pfam" id="PF08448">
    <property type="entry name" value="PAS_4"/>
    <property type="match status" value="1"/>
</dbReference>
<dbReference type="PROSITE" id="PS50112">
    <property type="entry name" value="PAS"/>
    <property type="match status" value="2"/>
</dbReference>
<dbReference type="InterPro" id="IPR005467">
    <property type="entry name" value="His_kinase_dom"/>
</dbReference>
<dbReference type="Gene3D" id="3.30.565.10">
    <property type="entry name" value="Histidine kinase-like ATPase, C-terminal domain"/>
    <property type="match status" value="1"/>
</dbReference>
<dbReference type="EMBL" id="QMDX01000011">
    <property type="protein sequence ID" value="TSD09655.1"/>
    <property type="molecule type" value="Genomic_DNA"/>
</dbReference>
<dbReference type="InterPro" id="IPR001610">
    <property type="entry name" value="PAC"/>
</dbReference>
<organism evidence="3 4">
    <name type="scientific">Haloglomus irregulare</name>
    <dbReference type="NCBI Taxonomy" id="2234134"/>
    <lineage>
        <taxon>Archaea</taxon>
        <taxon>Methanobacteriati</taxon>
        <taxon>Methanobacteriota</taxon>
        <taxon>Stenosarchaea group</taxon>
        <taxon>Halobacteria</taxon>
        <taxon>Halobacteriales</taxon>
        <taxon>Natronomonadaceae</taxon>
        <taxon>Haloglomus</taxon>
    </lineage>
</organism>
<dbReference type="NCBIfam" id="TIGR00229">
    <property type="entry name" value="sensory_box"/>
    <property type="match status" value="2"/>
</dbReference>
<feature type="domain" description="Histidine kinase" evidence="1">
    <location>
        <begin position="264"/>
        <end position="479"/>
    </location>
</feature>
<keyword evidence="4" id="KW-1185">Reference proteome</keyword>
<dbReference type="PANTHER" id="PTHR43065:SF23">
    <property type="entry name" value="SENSOR HISTIDINE KINASE PDTAS"/>
    <property type="match status" value="1"/>
</dbReference>
<evidence type="ECO:0000259" key="1">
    <source>
        <dbReference type="PROSITE" id="PS50109"/>
    </source>
</evidence>
<reference evidence="3 4" key="1">
    <citation type="submission" date="2018-06" db="EMBL/GenBank/DDBJ databases">
        <title>Natronomonas sp. F16-60 a new haloarchaeon isolated from a solar saltern of Isla Cristina, Huelva, Spain.</title>
        <authorList>
            <person name="Duran-Viseras A."/>
            <person name="Sanchez-Porro C."/>
            <person name="Ventosa A."/>
        </authorList>
    </citation>
    <scope>NUCLEOTIDE SEQUENCE [LARGE SCALE GENOMIC DNA]</scope>
    <source>
        <strain evidence="3 4">F16-60</strain>
    </source>
</reference>
<evidence type="ECO:0000313" key="4">
    <source>
        <dbReference type="Proteomes" id="UP000319894"/>
    </source>
</evidence>
<evidence type="ECO:0000259" key="2">
    <source>
        <dbReference type="PROSITE" id="PS50112"/>
    </source>
</evidence>
<dbReference type="PROSITE" id="PS50109">
    <property type="entry name" value="HIS_KIN"/>
    <property type="match status" value="1"/>
</dbReference>
<proteinExistence type="predicted"/>
<dbReference type="SMART" id="SM00387">
    <property type="entry name" value="HATPase_c"/>
    <property type="match status" value="1"/>
</dbReference>
<dbReference type="InterPro" id="IPR003594">
    <property type="entry name" value="HATPase_dom"/>
</dbReference>
<dbReference type="SMART" id="SM00091">
    <property type="entry name" value="PAS"/>
    <property type="match status" value="2"/>
</dbReference>
<dbReference type="InterPro" id="IPR036890">
    <property type="entry name" value="HATPase_C_sf"/>
</dbReference>
<dbReference type="RefSeq" id="WP_144262940.1">
    <property type="nucleotide sequence ID" value="NZ_QMDX01000011.1"/>
</dbReference>
<dbReference type="InterPro" id="IPR000014">
    <property type="entry name" value="PAS"/>
</dbReference>
<dbReference type="Pfam" id="PF13426">
    <property type="entry name" value="PAS_9"/>
    <property type="match status" value="1"/>
</dbReference>
<name>A0A554MX02_9EURY</name>